<evidence type="ECO:0000313" key="1">
    <source>
        <dbReference type="EMBL" id="NPU68681.1"/>
    </source>
</evidence>
<name>A0ABX2CKK5_9BRAD</name>
<comment type="caution">
    <text evidence="1">The sequence shown here is derived from an EMBL/GenBank/DDBJ whole genome shotgun (WGS) entry which is preliminary data.</text>
</comment>
<dbReference type="Proteomes" id="UP000886476">
    <property type="component" value="Unassembled WGS sequence"/>
</dbReference>
<keyword evidence="2" id="KW-1185">Reference proteome</keyword>
<proteinExistence type="predicted"/>
<accession>A0ABX2CKK5</accession>
<reference evidence="1" key="1">
    <citation type="submission" date="2020-05" db="EMBL/GenBank/DDBJ databases">
        <title>Nod-independent and nitrogen-fixing Bradyrhizobium aeschynomene sp. nov. isolated from nodules of Aeschynomene indica.</title>
        <authorList>
            <person name="Zhang Z."/>
        </authorList>
    </citation>
    <scope>NUCLEOTIDE SEQUENCE</scope>
    <source>
        <strain evidence="1">83012</strain>
    </source>
</reference>
<organism evidence="1 2">
    <name type="scientific">Bradyrhizobium aeschynomenes</name>
    <dbReference type="NCBI Taxonomy" id="2734909"/>
    <lineage>
        <taxon>Bacteria</taxon>
        <taxon>Pseudomonadati</taxon>
        <taxon>Pseudomonadota</taxon>
        <taxon>Alphaproteobacteria</taxon>
        <taxon>Hyphomicrobiales</taxon>
        <taxon>Nitrobacteraceae</taxon>
        <taxon>Bradyrhizobium</taxon>
    </lineage>
</organism>
<protein>
    <submittedName>
        <fullName evidence="1">Uncharacterized protein</fullName>
    </submittedName>
</protein>
<sequence>MSGWKPQRPNGADVTFFLCDDAKCGPGSKVSYRLYPPNTTMTIEQFRASQEQTIKLLDRRVPGQTTTILGVDGDKGTGVPRVFRVRRLKVAPDGTREYQVSGVLFGVKGSASLISSADSEKGSTTNFAQFAVPVLVLLGLPPRQ</sequence>
<gene>
    <name evidence="1" type="ORF">HL667_27020</name>
</gene>
<evidence type="ECO:0000313" key="2">
    <source>
        <dbReference type="Proteomes" id="UP000886476"/>
    </source>
</evidence>
<dbReference type="EMBL" id="JABFDN010000012">
    <property type="protein sequence ID" value="NPU68681.1"/>
    <property type="molecule type" value="Genomic_DNA"/>
</dbReference>